<evidence type="ECO:0000313" key="7">
    <source>
        <dbReference type="Proteomes" id="UP000285575"/>
    </source>
</evidence>
<keyword evidence="2" id="KW-0472">Membrane</keyword>
<dbReference type="InterPro" id="IPR027417">
    <property type="entry name" value="P-loop_NTPase"/>
</dbReference>
<dbReference type="PANTHER" id="PTHR42939">
    <property type="entry name" value="ABC TRANSPORTER ATP-BINDING PROTEIN ALBC-RELATED"/>
    <property type="match status" value="1"/>
</dbReference>
<dbReference type="AlphaFoldDB" id="A0A437RK85"/>
<dbReference type="InterPro" id="IPR051782">
    <property type="entry name" value="ABC_Transporter_VariousFunc"/>
</dbReference>
<dbReference type="CDD" id="cd03230">
    <property type="entry name" value="ABC_DR_subfamily_A"/>
    <property type="match status" value="1"/>
</dbReference>
<keyword evidence="3" id="KW-0547">Nucleotide-binding</keyword>
<dbReference type="Gene3D" id="3.40.50.300">
    <property type="entry name" value="P-loop containing nucleotide triphosphate hydrolases"/>
    <property type="match status" value="1"/>
</dbReference>
<dbReference type="Pfam" id="PF00005">
    <property type="entry name" value="ABC_tran"/>
    <property type="match status" value="1"/>
</dbReference>
<feature type="domain" description="ABC transporter" evidence="5">
    <location>
        <begin position="16"/>
        <end position="246"/>
    </location>
</feature>
<evidence type="ECO:0000256" key="2">
    <source>
        <dbReference type="ARBA" id="ARBA00022475"/>
    </source>
</evidence>
<dbReference type="EMBL" id="SACR01000002">
    <property type="protein sequence ID" value="RVU47204.1"/>
    <property type="molecule type" value="Genomic_DNA"/>
</dbReference>
<dbReference type="SMART" id="SM00382">
    <property type="entry name" value="AAA"/>
    <property type="match status" value="1"/>
</dbReference>
<keyword evidence="7" id="KW-1185">Reference proteome</keyword>
<evidence type="ECO:0000256" key="1">
    <source>
        <dbReference type="ARBA" id="ARBA00022448"/>
    </source>
</evidence>
<evidence type="ECO:0000259" key="5">
    <source>
        <dbReference type="PROSITE" id="PS50893"/>
    </source>
</evidence>
<dbReference type="GO" id="GO:0005524">
    <property type="term" value="F:ATP binding"/>
    <property type="evidence" value="ECO:0007669"/>
    <property type="project" value="UniProtKB-KW"/>
</dbReference>
<dbReference type="OrthoDB" id="9804819at2"/>
<evidence type="ECO:0000313" key="6">
    <source>
        <dbReference type="EMBL" id="RVU47204.1"/>
    </source>
</evidence>
<dbReference type="InterPro" id="IPR017871">
    <property type="entry name" value="ABC_transporter-like_CS"/>
</dbReference>
<sequence length="298" mass="32142">MNPVEAPDGAPIAIAAQGLGLRYRQAGAQHTALSGVTLQVPAGAVVGLVGRNGAGKSSLLRCLVGLSAPSEGQSTLLGAPSLDLPDTVRARLGYGAQTPDLFDWLNGEQHLQRFSALYPGYDERRALMLAARLELPLGVRASRLSGGDQQKLSVLLALAHDPDLLILDEPVASLDPLARRDFMRSLFERRAPYQPPRTVLISSHLLSDLERVVTHVAFLRQGRLQLVDEWDALTEHVRLLELPAHAAVLLDLQQGPGVLHRREKDGRVRVLFDARTAIAPPAAGHPLGLDDLFAELNA</sequence>
<protein>
    <submittedName>
        <fullName evidence="6">ABC transporter ATP-binding protein</fullName>
    </submittedName>
</protein>
<dbReference type="SUPFAM" id="SSF52540">
    <property type="entry name" value="P-loop containing nucleoside triphosphate hydrolases"/>
    <property type="match status" value="1"/>
</dbReference>
<keyword evidence="2" id="KW-1003">Cell membrane</keyword>
<dbReference type="InterPro" id="IPR003593">
    <property type="entry name" value="AAA+_ATPase"/>
</dbReference>
<proteinExistence type="predicted"/>
<dbReference type="InterPro" id="IPR003439">
    <property type="entry name" value="ABC_transporter-like_ATP-bd"/>
</dbReference>
<evidence type="ECO:0000256" key="3">
    <source>
        <dbReference type="ARBA" id="ARBA00022741"/>
    </source>
</evidence>
<dbReference type="PANTHER" id="PTHR42939:SF1">
    <property type="entry name" value="ABC TRANSPORTER ATP-BINDING PROTEIN ALBC-RELATED"/>
    <property type="match status" value="1"/>
</dbReference>
<organism evidence="6 7">
    <name type="scientific">Rubrivivax rivuli</name>
    <dbReference type="NCBI Taxonomy" id="1862385"/>
    <lineage>
        <taxon>Bacteria</taxon>
        <taxon>Pseudomonadati</taxon>
        <taxon>Pseudomonadota</taxon>
        <taxon>Betaproteobacteria</taxon>
        <taxon>Burkholderiales</taxon>
        <taxon>Sphaerotilaceae</taxon>
        <taxon>Rubrivivax</taxon>
    </lineage>
</organism>
<name>A0A437RK85_9BURK</name>
<keyword evidence="1" id="KW-0813">Transport</keyword>
<keyword evidence="4 6" id="KW-0067">ATP-binding</keyword>
<reference evidence="6 7" key="1">
    <citation type="submission" date="2019-01" db="EMBL/GenBank/DDBJ databases">
        <authorList>
            <person name="Chen W.-M."/>
        </authorList>
    </citation>
    <scope>NUCLEOTIDE SEQUENCE [LARGE SCALE GENOMIC DNA]</scope>
    <source>
        <strain evidence="6 7">KYPY4</strain>
    </source>
</reference>
<dbReference type="PROSITE" id="PS00211">
    <property type="entry name" value="ABC_TRANSPORTER_1"/>
    <property type="match status" value="1"/>
</dbReference>
<dbReference type="RefSeq" id="WP_128227671.1">
    <property type="nucleotide sequence ID" value="NZ_SACR01000002.1"/>
</dbReference>
<comment type="caution">
    <text evidence="6">The sequence shown here is derived from an EMBL/GenBank/DDBJ whole genome shotgun (WGS) entry which is preliminary data.</text>
</comment>
<dbReference type="Proteomes" id="UP000285575">
    <property type="component" value="Unassembled WGS sequence"/>
</dbReference>
<dbReference type="GO" id="GO:0016887">
    <property type="term" value="F:ATP hydrolysis activity"/>
    <property type="evidence" value="ECO:0007669"/>
    <property type="project" value="InterPro"/>
</dbReference>
<dbReference type="PROSITE" id="PS50893">
    <property type="entry name" value="ABC_TRANSPORTER_2"/>
    <property type="match status" value="1"/>
</dbReference>
<accession>A0A437RK85</accession>
<gene>
    <name evidence="6" type="ORF">EOE66_05455</name>
</gene>
<evidence type="ECO:0000256" key="4">
    <source>
        <dbReference type="ARBA" id="ARBA00022840"/>
    </source>
</evidence>